<feature type="domain" description="TonB-dependent receptor plug" evidence="16">
    <location>
        <begin position="47"/>
        <end position="154"/>
    </location>
</feature>
<evidence type="ECO:0000256" key="13">
    <source>
        <dbReference type="RuleBase" id="RU003357"/>
    </source>
</evidence>
<dbReference type="Pfam" id="PF07715">
    <property type="entry name" value="Plug"/>
    <property type="match status" value="1"/>
</dbReference>
<evidence type="ECO:0000256" key="8">
    <source>
        <dbReference type="ARBA" id="ARBA00023065"/>
    </source>
</evidence>
<evidence type="ECO:0000256" key="2">
    <source>
        <dbReference type="ARBA" id="ARBA00022448"/>
    </source>
</evidence>
<feature type="domain" description="TonB-dependent receptor-like beta-barrel" evidence="15">
    <location>
        <begin position="262"/>
        <end position="631"/>
    </location>
</feature>
<evidence type="ECO:0000256" key="5">
    <source>
        <dbReference type="ARBA" id="ARBA00022692"/>
    </source>
</evidence>
<dbReference type="SUPFAM" id="SSF56935">
    <property type="entry name" value="Porins"/>
    <property type="match status" value="1"/>
</dbReference>
<proteinExistence type="inferred from homology"/>
<dbReference type="GO" id="GO:0015344">
    <property type="term" value="F:siderophore uptake transmembrane transporter activity"/>
    <property type="evidence" value="ECO:0007669"/>
    <property type="project" value="TreeGrafter"/>
</dbReference>
<keyword evidence="6 14" id="KW-0732">Signal</keyword>
<evidence type="ECO:0000256" key="11">
    <source>
        <dbReference type="ARBA" id="ARBA00023237"/>
    </source>
</evidence>
<feature type="chain" id="PRO_5031552938" evidence="14">
    <location>
        <begin position="19"/>
        <end position="667"/>
    </location>
</feature>
<evidence type="ECO:0000256" key="14">
    <source>
        <dbReference type="SAM" id="SignalP"/>
    </source>
</evidence>
<evidence type="ECO:0000313" key="18">
    <source>
        <dbReference type="Proteomes" id="UP000576082"/>
    </source>
</evidence>
<keyword evidence="2 12" id="KW-0813">Transport</keyword>
<keyword evidence="17" id="KW-0675">Receptor</keyword>
<dbReference type="InterPro" id="IPR000531">
    <property type="entry name" value="Beta-barrel_TonB"/>
</dbReference>
<evidence type="ECO:0000313" key="17">
    <source>
        <dbReference type="EMBL" id="NME68597.1"/>
    </source>
</evidence>
<evidence type="ECO:0000256" key="10">
    <source>
        <dbReference type="ARBA" id="ARBA00023136"/>
    </source>
</evidence>
<organism evidence="17 18">
    <name type="scientific">Flammeovirga aprica JL-4</name>
    <dbReference type="NCBI Taxonomy" id="694437"/>
    <lineage>
        <taxon>Bacteria</taxon>
        <taxon>Pseudomonadati</taxon>
        <taxon>Bacteroidota</taxon>
        <taxon>Cytophagia</taxon>
        <taxon>Cytophagales</taxon>
        <taxon>Flammeovirgaceae</taxon>
        <taxon>Flammeovirga</taxon>
    </lineage>
</organism>
<evidence type="ECO:0000256" key="3">
    <source>
        <dbReference type="ARBA" id="ARBA00022452"/>
    </source>
</evidence>
<dbReference type="GO" id="GO:0009279">
    <property type="term" value="C:cell outer membrane"/>
    <property type="evidence" value="ECO:0007669"/>
    <property type="project" value="UniProtKB-SubCell"/>
</dbReference>
<keyword evidence="3 12" id="KW-1134">Transmembrane beta strand</keyword>
<evidence type="ECO:0000259" key="15">
    <source>
        <dbReference type="Pfam" id="PF00593"/>
    </source>
</evidence>
<evidence type="ECO:0000259" key="16">
    <source>
        <dbReference type="Pfam" id="PF07715"/>
    </source>
</evidence>
<evidence type="ECO:0000256" key="12">
    <source>
        <dbReference type="PROSITE-ProRule" id="PRU01360"/>
    </source>
</evidence>
<dbReference type="EMBL" id="JABANE010000026">
    <property type="protein sequence ID" value="NME68597.1"/>
    <property type="molecule type" value="Genomic_DNA"/>
</dbReference>
<dbReference type="RefSeq" id="WP_169656899.1">
    <property type="nucleotide sequence ID" value="NZ_JABANE010000026.1"/>
</dbReference>
<keyword evidence="18" id="KW-1185">Reference proteome</keyword>
<dbReference type="PANTHER" id="PTHR32552">
    <property type="entry name" value="FERRICHROME IRON RECEPTOR-RELATED"/>
    <property type="match status" value="1"/>
</dbReference>
<dbReference type="AlphaFoldDB" id="A0A7X9RU52"/>
<dbReference type="Gene3D" id="2.40.170.20">
    <property type="entry name" value="TonB-dependent receptor, beta-barrel domain"/>
    <property type="match status" value="1"/>
</dbReference>
<dbReference type="InterPro" id="IPR037066">
    <property type="entry name" value="Plug_dom_sf"/>
</dbReference>
<dbReference type="Pfam" id="PF00593">
    <property type="entry name" value="TonB_dep_Rec_b-barrel"/>
    <property type="match status" value="1"/>
</dbReference>
<keyword evidence="4" id="KW-0410">Iron transport</keyword>
<protein>
    <submittedName>
        <fullName evidence="17">TonB-dependent receptor</fullName>
    </submittedName>
</protein>
<dbReference type="InterPro" id="IPR039426">
    <property type="entry name" value="TonB-dep_rcpt-like"/>
</dbReference>
<dbReference type="Gene3D" id="2.170.130.10">
    <property type="entry name" value="TonB-dependent receptor, plug domain"/>
    <property type="match status" value="1"/>
</dbReference>
<evidence type="ECO:0000256" key="7">
    <source>
        <dbReference type="ARBA" id="ARBA00023004"/>
    </source>
</evidence>
<keyword evidence="9 13" id="KW-0798">TonB box</keyword>
<keyword evidence="11 12" id="KW-0998">Cell outer membrane</keyword>
<gene>
    <name evidence="17" type="ORF">HHU12_11555</name>
</gene>
<evidence type="ECO:0000256" key="9">
    <source>
        <dbReference type="ARBA" id="ARBA00023077"/>
    </source>
</evidence>
<comment type="caution">
    <text evidence="17">The sequence shown here is derived from an EMBL/GenBank/DDBJ whole genome shotgun (WGS) entry which is preliminary data.</text>
</comment>
<dbReference type="PROSITE" id="PS52016">
    <property type="entry name" value="TONB_DEPENDENT_REC_3"/>
    <property type="match status" value="1"/>
</dbReference>
<accession>A0A7X9RU52</accession>
<dbReference type="Proteomes" id="UP000576082">
    <property type="component" value="Unassembled WGS sequence"/>
</dbReference>
<comment type="similarity">
    <text evidence="12 13">Belongs to the TonB-dependent receptor family.</text>
</comment>
<keyword evidence="10 12" id="KW-0472">Membrane</keyword>
<evidence type="ECO:0000256" key="6">
    <source>
        <dbReference type="ARBA" id="ARBA00022729"/>
    </source>
</evidence>
<evidence type="ECO:0000256" key="1">
    <source>
        <dbReference type="ARBA" id="ARBA00004571"/>
    </source>
</evidence>
<reference evidence="17 18" key="1">
    <citation type="submission" date="2020-04" db="EMBL/GenBank/DDBJ databases">
        <title>Flammeovirga sp. SR4, a novel species isolated from seawater.</title>
        <authorList>
            <person name="Wang X."/>
        </authorList>
    </citation>
    <scope>NUCLEOTIDE SEQUENCE [LARGE SCALE GENOMIC DNA]</scope>
    <source>
        <strain evidence="17 18">ATCC 23126</strain>
    </source>
</reference>
<dbReference type="InterPro" id="IPR012910">
    <property type="entry name" value="Plug_dom"/>
</dbReference>
<evidence type="ECO:0000256" key="4">
    <source>
        <dbReference type="ARBA" id="ARBA00022496"/>
    </source>
</evidence>
<keyword evidence="5 12" id="KW-0812">Transmembrane</keyword>
<keyword evidence="8" id="KW-0406">Ion transport</keyword>
<comment type="subcellular location">
    <subcellularLocation>
        <location evidence="1 12">Cell outer membrane</location>
        <topology evidence="1 12">Multi-pass membrane protein</topology>
    </subcellularLocation>
</comment>
<dbReference type="PANTHER" id="PTHR32552:SF68">
    <property type="entry name" value="FERRICHROME OUTER MEMBRANE TRANSPORTER_PHAGE RECEPTOR"/>
    <property type="match status" value="1"/>
</dbReference>
<sequence>MKKLTILLPFLFCLSAYSQNDTLQILQSADTITLEEIVIQAYRANTTTPVTYKNVTKEDIELINSGQEPSVILSSTPSINSYSDAGNYQGYSYFRLRGIDQTRINMTLDGIPLNEPEDQGVYFSNYPDFFNSIQSLQIQRGVGTSTNGVASYAGSINFQSPNLTDDYYSKIGINYGSFNTYRVFGEYNNGLKNDQGFYARVSHLHSDGYKYRSANTSNSAFLSYGLFKENHRLKFTGFIGNQKNQLAWIGVPMEVIVQDPRTNGNADENDAFLQALASVQHSWNLSENVVLNNTAYYNFLDGNYDFDLNNFLGFPSTDEMYNYDFRHNFMGYFSNINWDAGNLNLNAGIHFNTYNRRHIGSERTLGELYENTGFKNEFSTFVKASYTLNRFVLFGDLQYRYADFDYSGSVPFEKQQWHFINPKVGINYFISDKANVYYSFGVSGREPTRNDLFNGEDDLPADELGNPLYNDVNPEQVENHELGTRLTFNKLQLTANVYYMNFTNEIVLNGQYGPNGLPLHSNVAQSFRSGIEVDLKWEFMPHFYYQNSSSYSYNQITEEDVSFSPILTPNLIINQTLGYQKKGLHIGTNIKYQSESYIDFSNENTTPSFYSVDIFGQYRYKSLDFKVAFNNIMNEQIIANGYIGIDGTPLYFVQAPINFTGGVTWNF</sequence>
<name>A0A7X9RU52_9BACT</name>
<feature type="signal peptide" evidence="14">
    <location>
        <begin position="1"/>
        <end position="18"/>
    </location>
</feature>
<keyword evidence="7" id="KW-0408">Iron</keyword>
<dbReference type="InterPro" id="IPR036942">
    <property type="entry name" value="Beta-barrel_TonB_sf"/>
</dbReference>